<name>A0ABP6UQH6_9MICO</name>
<sequence>MPSTADDLALAGRALARHGLVDAFGHVSARSDDGTWSITPPVPLARAVPGSVQLLDLAGPDLGPGLPREAWIHREIAAARPDVGAVCRAQPLTATALASAGVPIRPLHGQGAFLGPQVAVHDDPRLVRDRAAAARLAATLGAGSAVVMRGNGAVTVGADLGQAVARMWVLERSALMNATAASGTATPLDDDEQDAWCAVAPELLQRIWLYLKEEES</sequence>
<dbReference type="RefSeq" id="WP_345045460.1">
    <property type="nucleotide sequence ID" value="NZ_BAABBA010000041.1"/>
</dbReference>
<evidence type="ECO:0000256" key="1">
    <source>
        <dbReference type="ARBA" id="ARBA00022723"/>
    </source>
</evidence>
<evidence type="ECO:0000313" key="4">
    <source>
        <dbReference type="EMBL" id="GAA3513069.1"/>
    </source>
</evidence>
<dbReference type="PANTHER" id="PTHR22789:SF0">
    <property type="entry name" value="3-OXO-TETRONATE 4-PHOSPHATE DECARBOXYLASE-RELATED"/>
    <property type="match status" value="1"/>
</dbReference>
<evidence type="ECO:0000259" key="3">
    <source>
        <dbReference type="SMART" id="SM01007"/>
    </source>
</evidence>
<dbReference type="Pfam" id="PF00596">
    <property type="entry name" value="Aldolase_II"/>
    <property type="match status" value="1"/>
</dbReference>
<keyword evidence="5" id="KW-1185">Reference proteome</keyword>
<dbReference type="InterPro" id="IPR050197">
    <property type="entry name" value="Aldolase_class_II_sugar_metab"/>
</dbReference>
<gene>
    <name evidence="4" type="ORF">GCM10022262_41230</name>
</gene>
<evidence type="ECO:0000313" key="5">
    <source>
        <dbReference type="Proteomes" id="UP001499841"/>
    </source>
</evidence>
<proteinExistence type="predicted"/>
<dbReference type="SMART" id="SM01007">
    <property type="entry name" value="Aldolase_II"/>
    <property type="match status" value="1"/>
</dbReference>
<dbReference type="Gene3D" id="3.40.225.10">
    <property type="entry name" value="Class II aldolase/adducin N-terminal domain"/>
    <property type="match status" value="1"/>
</dbReference>
<reference evidence="5" key="1">
    <citation type="journal article" date="2019" name="Int. J. Syst. Evol. Microbiol.">
        <title>The Global Catalogue of Microorganisms (GCM) 10K type strain sequencing project: providing services to taxonomists for standard genome sequencing and annotation.</title>
        <authorList>
            <consortium name="The Broad Institute Genomics Platform"/>
            <consortium name="The Broad Institute Genome Sequencing Center for Infectious Disease"/>
            <person name="Wu L."/>
            <person name="Ma J."/>
        </authorList>
    </citation>
    <scope>NUCLEOTIDE SEQUENCE [LARGE SCALE GENOMIC DNA]</scope>
    <source>
        <strain evidence="5">JCM 17459</strain>
    </source>
</reference>
<dbReference type="SUPFAM" id="SSF53639">
    <property type="entry name" value="AraD/HMP-PK domain-like"/>
    <property type="match status" value="1"/>
</dbReference>
<dbReference type="InterPro" id="IPR036409">
    <property type="entry name" value="Aldolase_II/adducin_N_sf"/>
</dbReference>
<dbReference type="InterPro" id="IPR001303">
    <property type="entry name" value="Aldolase_II/adducin_N"/>
</dbReference>
<dbReference type="EMBL" id="BAABBA010000041">
    <property type="protein sequence ID" value="GAA3513069.1"/>
    <property type="molecule type" value="Genomic_DNA"/>
</dbReference>
<comment type="caution">
    <text evidence="4">The sequence shown here is derived from an EMBL/GenBank/DDBJ whole genome shotgun (WGS) entry which is preliminary data.</text>
</comment>
<feature type="domain" description="Class II aldolase/adducin N-terminal" evidence="3">
    <location>
        <begin position="6"/>
        <end position="178"/>
    </location>
</feature>
<evidence type="ECO:0000256" key="2">
    <source>
        <dbReference type="ARBA" id="ARBA00023239"/>
    </source>
</evidence>
<keyword evidence="1" id="KW-0479">Metal-binding</keyword>
<protein>
    <recommendedName>
        <fullName evidence="3">Class II aldolase/adducin N-terminal domain-containing protein</fullName>
    </recommendedName>
</protein>
<dbReference type="PANTHER" id="PTHR22789">
    <property type="entry name" value="FUCULOSE PHOSPHATE ALDOLASE"/>
    <property type="match status" value="1"/>
</dbReference>
<organism evidence="4 5">
    <name type="scientific">Georgenia daeguensis</name>
    <dbReference type="NCBI Taxonomy" id="908355"/>
    <lineage>
        <taxon>Bacteria</taxon>
        <taxon>Bacillati</taxon>
        <taxon>Actinomycetota</taxon>
        <taxon>Actinomycetes</taxon>
        <taxon>Micrococcales</taxon>
        <taxon>Bogoriellaceae</taxon>
        <taxon>Georgenia</taxon>
    </lineage>
</organism>
<dbReference type="Proteomes" id="UP001499841">
    <property type="component" value="Unassembled WGS sequence"/>
</dbReference>
<keyword evidence="2" id="KW-0456">Lyase</keyword>
<accession>A0ABP6UQH6</accession>